<evidence type="ECO:0000256" key="1">
    <source>
        <dbReference type="SAM" id="Phobius"/>
    </source>
</evidence>
<evidence type="ECO:0000259" key="2">
    <source>
        <dbReference type="Pfam" id="PF04471"/>
    </source>
</evidence>
<dbReference type="PANTHER" id="PTHR30015:SF6">
    <property type="entry name" value="SLL1429 PROTEIN"/>
    <property type="match status" value="1"/>
</dbReference>
<dbReference type="InterPro" id="IPR011856">
    <property type="entry name" value="tRNA_endonuc-like_dom_sf"/>
</dbReference>
<comment type="caution">
    <text evidence="3">The sequence shown here is derived from an EMBL/GenBank/DDBJ whole genome shotgun (WGS) entry which is preliminary data.</text>
</comment>
<keyword evidence="4" id="KW-1185">Reference proteome</keyword>
<organism evidence="3 4">
    <name type="scientific">Deinococcus ruber</name>
    <dbReference type="NCBI Taxonomy" id="1848197"/>
    <lineage>
        <taxon>Bacteria</taxon>
        <taxon>Thermotogati</taxon>
        <taxon>Deinococcota</taxon>
        <taxon>Deinococci</taxon>
        <taxon>Deinococcales</taxon>
        <taxon>Deinococcaceae</taxon>
        <taxon>Deinococcus</taxon>
    </lineage>
</organism>
<evidence type="ECO:0000313" key="4">
    <source>
        <dbReference type="Proteomes" id="UP000603865"/>
    </source>
</evidence>
<reference evidence="3" key="2">
    <citation type="submission" date="2020-09" db="EMBL/GenBank/DDBJ databases">
        <authorList>
            <person name="Sun Q."/>
            <person name="Ohkuma M."/>
        </authorList>
    </citation>
    <scope>NUCLEOTIDE SEQUENCE</scope>
    <source>
        <strain evidence="3">JCM 31311</strain>
    </source>
</reference>
<name>A0A918CEL7_9DEIO</name>
<dbReference type="GO" id="GO:0003677">
    <property type="term" value="F:DNA binding"/>
    <property type="evidence" value="ECO:0007669"/>
    <property type="project" value="InterPro"/>
</dbReference>
<feature type="transmembrane region" description="Helical" evidence="1">
    <location>
        <begin position="7"/>
        <end position="24"/>
    </location>
</feature>
<sequence length="198" mass="21479">MIAPLSAFTFTFLIFMMLSGLGWLSGTVNIGSFLFFVTLTCVSATFDDQRAKKKAQLAVTDLQMMDPRELELHVARVLSGLPGWKAEATRSSADQGADVIATGPKRQRLAIQVKRYQQNVGNDAVQAVVASKALYKCTGAVVITSGPGFTRAAKELAEANAVKLWGPEDLLQLQQAARQKKSPAANLLPQPPKTSWWT</sequence>
<feature type="transmembrane region" description="Helical" evidence="1">
    <location>
        <begin position="30"/>
        <end position="46"/>
    </location>
</feature>
<dbReference type="Proteomes" id="UP000603865">
    <property type="component" value="Unassembled WGS sequence"/>
</dbReference>
<protein>
    <recommendedName>
        <fullName evidence="2">Restriction endonuclease type IV Mrr domain-containing protein</fullName>
    </recommendedName>
</protein>
<dbReference type="GO" id="GO:0015666">
    <property type="term" value="F:restriction endodeoxyribonuclease activity"/>
    <property type="evidence" value="ECO:0007669"/>
    <property type="project" value="TreeGrafter"/>
</dbReference>
<evidence type="ECO:0000313" key="3">
    <source>
        <dbReference type="EMBL" id="GGR21255.1"/>
    </source>
</evidence>
<reference evidence="3" key="1">
    <citation type="journal article" date="2014" name="Int. J. Syst. Evol. Microbiol.">
        <title>Complete genome sequence of Corynebacterium casei LMG S-19264T (=DSM 44701T), isolated from a smear-ripened cheese.</title>
        <authorList>
            <consortium name="US DOE Joint Genome Institute (JGI-PGF)"/>
            <person name="Walter F."/>
            <person name="Albersmeier A."/>
            <person name="Kalinowski J."/>
            <person name="Ruckert C."/>
        </authorList>
    </citation>
    <scope>NUCLEOTIDE SEQUENCE</scope>
    <source>
        <strain evidence="3">JCM 31311</strain>
    </source>
</reference>
<proteinExistence type="predicted"/>
<feature type="domain" description="Restriction endonuclease type IV Mrr" evidence="2">
    <location>
        <begin position="63"/>
        <end position="173"/>
    </location>
</feature>
<dbReference type="PANTHER" id="PTHR30015">
    <property type="entry name" value="MRR RESTRICTION SYSTEM PROTEIN"/>
    <property type="match status" value="1"/>
</dbReference>
<gene>
    <name evidence="3" type="ORF">GCM10008957_36930</name>
</gene>
<dbReference type="EMBL" id="BMQL01000026">
    <property type="protein sequence ID" value="GGR21255.1"/>
    <property type="molecule type" value="Genomic_DNA"/>
</dbReference>
<dbReference type="Pfam" id="PF04471">
    <property type="entry name" value="Mrr_cat"/>
    <property type="match status" value="1"/>
</dbReference>
<accession>A0A918CEL7</accession>
<dbReference type="RefSeq" id="WP_189091977.1">
    <property type="nucleotide sequence ID" value="NZ_BMQL01000026.1"/>
</dbReference>
<keyword evidence="1" id="KW-0812">Transmembrane</keyword>
<dbReference type="SUPFAM" id="SSF52980">
    <property type="entry name" value="Restriction endonuclease-like"/>
    <property type="match status" value="1"/>
</dbReference>
<keyword evidence="1" id="KW-1133">Transmembrane helix</keyword>
<keyword evidence="1" id="KW-0472">Membrane</keyword>
<dbReference type="InterPro" id="IPR007560">
    <property type="entry name" value="Restrct_endonuc_IV_Mrr"/>
</dbReference>
<dbReference type="InterPro" id="IPR052906">
    <property type="entry name" value="Type_IV_Methyl-Rstrct_Enzyme"/>
</dbReference>
<dbReference type="GO" id="GO:0009307">
    <property type="term" value="P:DNA restriction-modification system"/>
    <property type="evidence" value="ECO:0007669"/>
    <property type="project" value="InterPro"/>
</dbReference>
<dbReference type="Gene3D" id="3.40.1350.10">
    <property type="match status" value="1"/>
</dbReference>
<dbReference type="AlphaFoldDB" id="A0A918CEL7"/>
<dbReference type="InterPro" id="IPR011335">
    <property type="entry name" value="Restrct_endonuc-II-like"/>
</dbReference>